<evidence type="ECO:0000256" key="2">
    <source>
        <dbReference type="ARBA" id="ARBA00022679"/>
    </source>
</evidence>
<feature type="domain" description="Glycosyltransferase 2-like" evidence="3">
    <location>
        <begin position="5"/>
        <end position="147"/>
    </location>
</feature>
<protein>
    <submittedName>
        <fullName evidence="4">Glycosyltransferase</fullName>
    </submittedName>
</protein>
<reference evidence="4 5" key="1">
    <citation type="submission" date="2014-06" db="EMBL/GenBank/DDBJ databases">
        <title>Draft genome sequence of the putrescine producing strain Lactococcus lactis subsp cremoris GE214.</title>
        <authorList>
            <person name="Ladero V."/>
            <person name="Linares D.M."/>
            <person name="del Rio B."/>
            <person name="Mayo B."/>
            <person name="Martin M.C."/>
            <person name="Fernandez M."/>
            <person name="Alvarez M.A."/>
        </authorList>
    </citation>
    <scope>NUCLEOTIDE SEQUENCE [LARGE SCALE GENOMIC DNA]</scope>
    <source>
        <strain evidence="4 5">GE214</strain>
    </source>
</reference>
<dbReference type="SUPFAM" id="SSF53448">
    <property type="entry name" value="Nucleotide-diphospho-sugar transferases"/>
    <property type="match status" value="1"/>
</dbReference>
<dbReference type="CDD" id="cd00761">
    <property type="entry name" value="Glyco_tranf_GTA_type"/>
    <property type="match status" value="1"/>
</dbReference>
<dbReference type="PANTHER" id="PTHR22916:SF51">
    <property type="entry name" value="GLYCOSYLTRANSFERASE EPSH-RELATED"/>
    <property type="match status" value="1"/>
</dbReference>
<dbReference type="PANTHER" id="PTHR22916">
    <property type="entry name" value="GLYCOSYLTRANSFERASE"/>
    <property type="match status" value="1"/>
</dbReference>
<dbReference type="EMBL" id="AZSI01000007">
    <property type="protein sequence ID" value="KEY63528.1"/>
    <property type="molecule type" value="Genomic_DNA"/>
</dbReference>
<evidence type="ECO:0000313" key="5">
    <source>
        <dbReference type="Proteomes" id="UP000028401"/>
    </source>
</evidence>
<sequence length="337" mass="40061">MPKVSVIVPVYNVEKLLERCLNSVLNQSFQDFELLLIDDGSKDSSGQICDNYAKKDQRVRVWHIPNGGQSAARNLGIDNVYGTYIAFIDSDDFVELDYLEQLYQPMVEYEADVVSCRYIAYSKERDEEVKKIIQENQAKVYHFRTNHDVMQDFLEKEFKDDRNFPWESYANLYKTELLGEIRFEVGREFEDNFFNYQYFKKVQKAIATSYIGYYYYANPTSKTRITFYEKQFDLIQQERLIIEDVKIKYPEFIDLEANNLALKYCWLYGKIFGDIRFSNFSVSKKNIRIIQSLYKEDKKYFLKLDIGKKWGTFLKLASSFPYATGLSNRLYRLLKQK</sequence>
<dbReference type="InterPro" id="IPR029044">
    <property type="entry name" value="Nucleotide-diphossugar_trans"/>
</dbReference>
<dbReference type="Pfam" id="PF00535">
    <property type="entry name" value="Glycos_transf_2"/>
    <property type="match status" value="1"/>
</dbReference>
<evidence type="ECO:0000256" key="1">
    <source>
        <dbReference type="ARBA" id="ARBA00022676"/>
    </source>
</evidence>
<dbReference type="Proteomes" id="UP000028401">
    <property type="component" value="Unassembled WGS sequence"/>
</dbReference>
<dbReference type="InterPro" id="IPR001173">
    <property type="entry name" value="Glyco_trans_2-like"/>
</dbReference>
<comment type="caution">
    <text evidence="4">The sequence shown here is derived from an EMBL/GenBank/DDBJ whole genome shotgun (WGS) entry which is preliminary data.</text>
</comment>
<dbReference type="GO" id="GO:0016757">
    <property type="term" value="F:glycosyltransferase activity"/>
    <property type="evidence" value="ECO:0007669"/>
    <property type="project" value="UniProtKB-KW"/>
</dbReference>
<organism evidence="4 5">
    <name type="scientific">Lactococcus cremoris subsp. cremoris GE214</name>
    <dbReference type="NCBI Taxonomy" id="1415168"/>
    <lineage>
        <taxon>Bacteria</taxon>
        <taxon>Bacillati</taxon>
        <taxon>Bacillota</taxon>
        <taxon>Bacilli</taxon>
        <taxon>Lactobacillales</taxon>
        <taxon>Streptococcaceae</taxon>
        <taxon>Lactococcus</taxon>
        <taxon>Lactococcus cremoris subsp. cremoris</taxon>
    </lineage>
</organism>
<name>A0A084ADZ9_LACLC</name>
<dbReference type="PATRIC" id="fig|1415168.3.peg.316"/>
<dbReference type="AlphaFoldDB" id="A0A084ADZ9"/>
<keyword evidence="2 4" id="KW-0808">Transferase</keyword>
<dbReference type="Gene3D" id="3.90.550.10">
    <property type="entry name" value="Spore Coat Polysaccharide Biosynthesis Protein SpsA, Chain A"/>
    <property type="match status" value="1"/>
</dbReference>
<evidence type="ECO:0000259" key="3">
    <source>
        <dbReference type="Pfam" id="PF00535"/>
    </source>
</evidence>
<proteinExistence type="predicted"/>
<keyword evidence="1" id="KW-0328">Glycosyltransferase</keyword>
<dbReference type="RefSeq" id="WP_042747684.1">
    <property type="nucleotide sequence ID" value="NZ_AZSI01000007.1"/>
</dbReference>
<evidence type="ECO:0000313" key="4">
    <source>
        <dbReference type="EMBL" id="KEY63528.1"/>
    </source>
</evidence>
<gene>
    <name evidence="4" type="ORF">U725_00303</name>
</gene>
<accession>A0A084ADZ9</accession>